<organism evidence="1 2">
    <name type="scientific">Glycomyces mayteni</name>
    <dbReference type="NCBI Taxonomy" id="543887"/>
    <lineage>
        <taxon>Bacteria</taxon>
        <taxon>Bacillati</taxon>
        <taxon>Actinomycetota</taxon>
        <taxon>Actinomycetes</taxon>
        <taxon>Glycomycetales</taxon>
        <taxon>Glycomycetaceae</taxon>
        <taxon>Glycomyces</taxon>
    </lineage>
</organism>
<keyword evidence="2" id="KW-1185">Reference proteome</keyword>
<evidence type="ECO:0000313" key="2">
    <source>
        <dbReference type="Proteomes" id="UP001596470"/>
    </source>
</evidence>
<evidence type="ECO:0008006" key="3">
    <source>
        <dbReference type="Google" id="ProtNLM"/>
    </source>
</evidence>
<proteinExistence type="predicted"/>
<sequence length="130" mass="14421">MDIEAELVQAFEALTGEESATRVPKPAPARFIHVRRKGGSTNGARGDAASVFRDKPLIDVMVSAEDEDAAVALADQIEAFMLTAVQTQPFTVPCYEVDQFIRAWSDDDLDGVFIAPRVWLSYRMSLRKNM</sequence>
<comment type="caution">
    <text evidence="1">The sequence shown here is derived from an EMBL/GenBank/DDBJ whole genome shotgun (WGS) entry which is preliminary data.</text>
</comment>
<dbReference type="RefSeq" id="WP_382353449.1">
    <property type="nucleotide sequence ID" value="NZ_JBHMBP010000004.1"/>
</dbReference>
<evidence type="ECO:0000313" key="1">
    <source>
        <dbReference type="EMBL" id="MFC6956086.1"/>
    </source>
</evidence>
<protein>
    <recommendedName>
        <fullName evidence="3">Tail terminator</fullName>
    </recommendedName>
</protein>
<name>A0ABW2D5C9_9ACTN</name>
<reference evidence="2" key="1">
    <citation type="journal article" date="2019" name="Int. J. Syst. Evol. Microbiol.">
        <title>The Global Catalogue of Microorganisms (GCM) 10K type strain sequencing project: providing services to taxonomists for standard genome sequencing and annotation.</title>
        <authorList>
            <consortium name="The Broad Institute Genomics Platform"/>
            <consortium name="The Broad Institute Genome Sequencing Center for Infectious Disease"/>
            <person name="Wu L."/>
            <person name="Ma J."/>
        </authorList>
    </citation>
    <scope>NUCLEOTIDE SEQUENCE [LARGE SCALE GENOMIC DNA]</scope>
    <source>
        <strain evidence="2">KACC 12634</strain>
    </source>
</reference>
<accession>A0ABW2D5C9</accession>
<dbReference type="Proteomes" id="UP001596470">
    <property type="component" value="Unassembled WGS sequence"/>
</dbReference>
<dbReference type="EMBL" id="JBHSYS010000001">
    <property type="protein sequence ID" value="MFC6956086.1"/>
    <property type="molecule type" value="Genomic_DNA"/>
</dbReference>
<gene>
    <name evidence="1" type="ORF">ACFQS3_02645</name>
</gene>